<dbReference type="EMBL" id="SGBB01000004">
    <property type="protein sequence ID" value="RZD18931.1"/>
    <property type="molecule type" value="Genomic_DNA"/>
</dbReference>
<evidence type="ECO:0000256" key="1">
    <source>
        <dbReference type="ARBA" id="ARBA00007074"/>
    </source>
</evidence>
<evidence type="ECO:0000256" key="6">
    <source>
        <dbReference type="ARBA" id="ARBA00022807"/>
    </source>
</evidence>
<dbReference type="InterPro" id="IPR000064">
    <property type="entry name" value="NLP_P60_dom"/>
</dbReference>
<proteinExistence type="inferred from homology"/>
<feature type="domain" description="NlpC/P60" evidence="9">
    <location>
        <begin position="309"/>
        <end position="431"/>
    </location>
</feature>
<organism evidence="10 11">
    <name type="scientific">Candidatus Acididesulfobacter diazotrophicus</name>
    <dbReference type="NCBI Taxonomy" id="2597226"/>
    <lineage>
        <taxon>Bacteria</taxon>
        <taxon>Deltaproteobacteria</taxon>
        <taxon>Candidatus Acidulodesulfobacterales</taxon>
        <taxon>Candidatus Acididesulfobacter</taxon>
    </lineage>
</organism>
<evidence type="ECO:0000256" key="7">
    <source>
        <dbReference type="SAM" id="Phobius"/>
    </source>
</evidence>
<dbReference type="InterPro" id="IPR018392">
    <property type="entry name" value="LysM"/>
</dbReference>
<feature type="transmembrane region" description="Helical" evidence="7">
    <location>
        <begin position="20"/>
        <end position="38"/>
    </location>
</feature>
<name>A0A519BNT1_9DELT</name>
<dbReference type="Pfam" id="PF01476">
    <property type="entry name" value="LysM"/>
    <property type="match status" value="4"/>
</dbReference>
<keyword evidence="7" id="KW-1133">Transmembrane helix</keyword>
<dbReference type="CDD" id="cd00118">
    <property type="entry name" value="LysM"/>
    <property type="match status" value="4"/>
</dbReference>
<feature type="domain" description="LysM" evidence="8">
    <location>
        <begin position="47"/>
        <end position="90"/>
    </location>
</feature>
<dbReference type="SUPFAM" id="SSF54001">
    <property type="entry name" value="Cysteine proteinases"/>
    <property type="match status" value="1"/>
</dbReference>
<dbReference type="Gene3D" id="3.90.1720.10">
    <property type="entry name" value="endopeptidase domain like (from Nostoc punctiforme)"/>
    <property type="match status" value="1"/>
</dbReference>
<evidence type="ECO:0000259" key="8">
    <source>
        <dbReference type="PROSITE" id="PS51782"/>
    </source>
</evidence>
<dbReference type="InterPro" id="IPR051202">
    <property type="entry name" value="Peptidase_C40"/>
</dbReference>
<dbReference type="AlphaFoldDB" id="A0A519BNT1"/>
<feature type="domain" description="LysM" evidence="8">
    <location>
        <begin position="160"/>
        <end position="203"/>
    </location>
</feature>
<evidence type="ECO:0000313" key="11">
    <source>
        <dbReference type="Proteomes" id="UP000319296"/>
    </source>
</evidence>
<protein>
    <submittedName>
        <fullName evidence="10">Peptidoglycan endopeptidase</fullName>
    </submittedName>
</protein>
<sequence>MAYEIFLKNCNNHKNHKNQFIILISLIVYLIFSIIYFSPGDVSADIIYVTVQPGYTLSQIASKYNTSVSSIMSENGLSNYNIYTGQKLKIVSGGAYVPQQPAVTYGHYVVKFGDTLSLIAQKYNTSISQLKNLNHLYSNVIRQGAVLTVPIYHHPSADIIYVTVQPGYTLSQIASKYNTSVSSIMSENGLSNYNIYTGQKLKIVSGGAYVPQQPAVTYGHYVVKFGDTLSLIAQKYNTSISQLKNLNHLYSNVIRQGAVLTVPESYKVADNRINHFSNNNNNKTASFEVLHKNVYNNSNDSLNNYKKHDYLGKKIVKVAFRYRGVPYVWGGTTRSGMDCSGFVQRVFKKLDISIPRTAQEQSRLGKYVPKSKLKPGMLLFFRTYAAYISHVGIYIGHGKFIQANSGVGKVTVNSLSNEYFKRTYAFAKSIK</sequence>
<dbReference type="PROSITE" id="PS51935">
    <property type="entry name" value="NLPC_P60"/>
    <property type="match status" value="1"/>
</dbReference>
<evidence type="ECO:0000256" key="3">
    <source>
        <dbReference type="ARBA" id="ARBA00022729"/>
    </source>
</evidence>
<keyword evidence="4" id="KW-0677">Repeat</keyword>
<dbReference type="GO" id="GO:0008234">
    <property type="term" value="F:cysteine-type peptidase activity"/>
    <property type="evidence" value="ECO:0007669"/>
    <property type="project" value="UniProtKB-KW"/>
</dbReference>
<evidence type="ECO:0000256" key="4">
    <source>
        <dbReference type="ARBA" id="ARBA00022737"/>
    </source>
</evidence>
<evidence type="ECO:0000259" key="9">
    <source>
        <dbReference type="PROSITE" id="PS51935"/>
    </source>
</evidence>
<dbReference type="SUPFAM" id="SSF54106">
    <property type="entry name" value="LysM domain"/>
    <property type="match status" value="4"/>
</dbReference>
<accession>A0A519BNT1</accession>
<keyword evidence="7" id="KW-0812">Transmembrane</keyword>
<feature type="domain" description="LysM" evidence="8">
    <location>
        <begin position="219"/>
        <end position="262"/>
    </location>
</feature>
<dbReference type="PANTHER" id="PTHR47053">
    <property type="entry name" value="MUREIN DD-ENDOPEPTIDASE MEPH-RELATED"/>
    <property type="match status" value="1"/>
</dbReference>
<comment type="similarity">
    <text evidence="1">Belongs to the peptidase C40 family.</text>
</comment>
<evidence type="ECO:0000256" key="5">
    <source>
        <dbReference type="ARBA" id="ARBA00022801"/>
    </source>
</evidence>
<evidence type="ECO:0000256" key="2">
    <source>
        <dbReference type="ARBA" id="ARBA00022670"/>
    </source>
</evidence>
<dbReference type="SMART" id="SM00257">
    <property type="entry name" value="LysM"/>
    <property type="match status" value="4"/>
</dbReference>
<dbReference type="Gene3D" id="3.10.350.10">
    <property type="entry name" value="LysM domain"/>
    <property type="match status" value="4"/>
</dbReference>
<keyword evidence="2" id="KW-0645">Protease</keyword>
<dbReference type="InterPro" id="IPR036779">
    <property type="entry name" value="LysM_dom_sf"/>
</dbReference>
<feature type="domain" description="LysM" evidence="8">
    <location>
        <begin position="106"/>
        <end position="149"/>
    </location>
</feature>
<dbReference type="PANTHER" id="PTHR47053:SF1">
    <property type="entry name" value="MUREIN DD-ENDOPEPTIDASE MEPH-RELATED"/>
    <property type="match status" value="1"/>
</dbReference>
<keyword evidence="6" id="KW-0788">Thiol protease</keyword>
<dbReference type="Pfam" id="PF00877">
    <property type="entry name" value="NLPC_P60"/>
    <property type="match status" value="1"/>
</dbReference>
<reference evidence="10 11" key="1">
    <citation type="journal article" date="2019" name="ISME J.">
        <title>Insights into ecological role of a new deltaproteobacterial order Candidatus Acidulodesulfobacterales by metagenomics and metatranscriptomics.</title>
        <authorList>
            <person name="Tan S."/>
            <person name="Liu J."/>
            <person name="Fang Y."/>
            <person name="Hedlund B.P."/>
            <person name="Lian Z.H."/>
            <person name="Huang L.Y."/>
            <person name="Li J.T."/>
            <person name="Huang L.N."/>
            <person name="Li W.J."/>
            <person name="Jiang H.C."/>
            <person name="Dong H.L."/>
            <person name="Shu W.S."/>
        </authorList>
    </citation>
    <scope>NUCLEOTIDE SEQUENCE [LARGE SCALE GENOMIC DNA]</scope>
    <source>
        <strain evidence="10">AP1</strain>
    </source>
</reference>
<keyword evidence="5" id="KW-0378">Hydrolase</keyword>
<dbReference type="PROSITE" id="PS51782">
    <property type="entry name" value="LYSM"/>
    <property type="match status" value="4"/>
</dbReference>
<gene>
    <name evidence="10" type="ORF">EVG15_03725</name>
</gene>
<comment type="caution">
    <text evidence="10">The sequence shown here is derived from an EMBL/GenBank/DDBJ whole genome shotgun (WGS) entry which is preliminary data.</text>
</comment>
<dbReference type="GO" id="GO:0006508">
    <property type="term" value="P:proteolysis"/>
    <property type="evidence" value="ECO:0007669"/>
    <property type="project" value="UniProtKB-KW"/>
</dbReference>
<keyword evidence="3" id="KW-0732">Signal</keyword>
<dbReference type="Proteomes" id="UP000319296">
    <property type="component" value="Unassembled WGS sequence"/>
</dbReference>
<keyword evidence="7" id="KW-0472">Membrane</keyword>
<evidence type="ECO:0000313" key="10">
    <source>
        <dbReference type="EMBL" id="RZD18931.1"/>
    </source>
</evidence>
<dbReference type="InterPro" id="IPR038765">
    <property type="entry name" value="Papain-like_cys_pep_sf"/>
</dbReference>